<dbReference type="Pfam" id="PF26130">
    <property type="entry name" value="PB1-like"/>
    <property type="match status" value="1"/>
</dbReference>
<evidence type="ECO:0000313" key="5">
    <source>
        <dbReference type="Proteomes" id="UP000289738"/>
    </source>
</evidence>
<comment type="caution">
    <text evidence="4">The sequence shown here is derived from an EMBL/GenBank/DDBJ whole genome shotgun (WGS) entry which is preliminary data.</text>
</comment>
<evidence type="ECO:0000256" key="1">
    <source>
        <dbReference type="SAM" id="MobiDB-lite"/>
    </source>
</evidence>
<proteinExistence type="predicted"/>
<feature type="region of interest" description="Disordered" evidence="1">
    <location>
        <begin position="163"/>
        <end position="242"/>
    </location>
</feature>
<dbReference type="InterPro" id="IPR058594">
    <property type="entry name" value="PB1-like_dom_pln"/>
</dbReference>
<feature type="compositionally biased region" description="Acidic residues" evidence="1">
    <location>
        <begin position="231"/>
        <end position="242"/>
    </location>
</feature>
<keyword evidence="5" id="KW-1185">Reference proteome</keyword>
<feature type="compositionally biased region" description="Polar residues" evidence="1">
    <location>
        <begin position="558"/>
        <end position="569"/>
    </location>
</feature>
<feature type="compositionally biased region" description="Acidic residues" evidence="1">
    <location>
        <begin position="198"/>
        <end position="211"/>
    </location>
</feature>
<feature type="region of interest" description="Disordered" evidence="1">
    <location>
        <begin position="475"/>
        <end position="596"/>
    </location>
</feature>
<feature type="domain" description="Transposase MuDR plant" evidence="2">
    <location>
        <begin position="281"/>
        <end position="341"/>
    </location>
</feature>
<feature type="compositionally biased region" description="Polar residues" evidence="1">
    <location>
        <begin position="542"/>
        <end position="551"/>
    </location>
</feature>
<feature type="compositionally biased region" description="Low complexity" evidence="1">
    <location>
        <begin position="529"/>
        <end position="541"/>
    </location>
</feature>
<feature type="domain" description="PB1-like" evidence="3">
    <location>
        <begin position="3"/>
        <end position="103"/>
    </location>
</feature>
<dbReference type="PANTHER" id="PTHR31973:SF187">
    <property type="entry name" value="MUTATOR TRANSPOSASE MUDRA PROTEIN"/>
    <property type="match status" value="1"/>
</dbReference>
<dbReference type="PANTHER" id="PTHR31973">
    <property type="entry name" value="POLYPROTEIN, PUTATIVE-RELATED"/>
    <property type="match status" value="1"/>
</dbReference>
<feature type="compositionally biased region" description="Acidic residues" evidence="1">
    <location>
        <begin position="163"/>
        <end position="190"/>
    </location>
</feature>
<dbReference type="AlphaFoldDB" id="A0A444YBR2"/>
<organism evidence="4 5">
    <name type="scientific">Arachis hypogaea</name>
    <name type="common">Peanut</name>
    <dbReference type="NCBI Taxonomy" id="3818"/>
    <lineage>
        <taxon>Eukaryota</taxon>
        <taxon>Viridiplantae</taxon>
        <taxon>Streptophyta</taxon>
        <taxon>Embryophyta</taxon>
        <taxon>Tracheophyta</taxon>
        <taxon>Spermatophyta</taxon>
        <taxon>Magnoliopsida</taxon>
        <taxon>eudicotyledons</taxon>
        <taxon>Gunneridae</taxon>
        <taxon>Pentapetalae</taxon>
        <taxon>rosids</taxon>
        <taxon>fabids</taxon>
        <taxon>Fabales</taxon>
        <taxon>Fabaceae</taxon>
        <taxon>Papilionoideae</taxon>
        <taxon>50 kb inversion clade</taxon>
        <taxon>dalbergioids sensu lato</taxon>
        <taxon>Dalbergieae</taxon>
        <taxon>Pterocarpus clade</taxon>
        <taxon>Arachis</taxon>
    </lineage>
</organism>
<dbReference type="Proteomes" id="UP000289738">
    <property type="component" value="Chromosome B07"/>
</dbReference>
<dbReference type="Pfam" id="PF03108">
    <property type="entry name" value="DBD_Tnp_Mut"/>
    <property type="match status" value="1"/>
</dbReference>
<accession>A0A444YBR2</accession>
<evidence type="ECO:0000259" key="2">
    <source>
        <dbReference type="Pfam" id="PF03108"/>
    </source>
</evidence>
<sequence length="635" mass="71903">MGSLTLTIYHWGRFRYEDGTLRYLGGQKTVIEDVNSDCWSVFEAYAELKQFGYTRENISALWYKDPACQWLEKALKLFATDRDALKMCKIANLRGHVEVFVVHVVEDAEEFPEAGFIDIGGQTEQNSGNELVVYEGEKGQEMKNDDVQQGNEGDKLDTDVAAENEQTETNSDDDSNDEEFIPSDPEGDSADDIHFTDSDEEYNDESGFEEDTSAKNSNRVDKGKGVMNGDFSDEEGFNSDEVDLEYEVGVGSDDEEGKGEDNNERRSYPIYKDCKDMSSYKWEVGTVFASREEFKDTMTSYAVQTRSRLRYAKLDLVRVRAVCQPGCPFWLYAAKMKEEATWQLRSMNLKHTCGQSHRVGIMHTSWLSRAFKKKVEHNPKVKIKELVNKAQRKWNLTVTTSMAARSRQAALDDIQGEYRKQYKRIGDYSYDLLRSNPRSSVTLKVQRPDESEARCQTHLSRRGQIQRCSKCGALGHKRGRCSNPPLPVTQPPKQTAAKIATRRRKRSVSKPAVQSATRGRKRSKPQENSSSQSQPATSSTPITRSKSSHSQPIPKPTTHVTRPNTTPAATPQRRPNMKPIRSSTQPPPAAKEKGASSLSQLIMNKVSFTHNIALHVSPRKLRLMAKLPPREWEKL</sequence>
<dbReference type="InterPro" id="IPR004332">
    <property type="entry name" value="Transposase_MuDR"/>
</dbReference>
<dbReference type="EMBL" id="SDMP01000017">
    <property type="protein sequence ID" value="RYQ99384.1"/>
    <property type="molecule type" value="Genomic_DNA"/>
</dbReference>
<name>A0A444YBR2_ARAHY</name>
<gene>
    <name evidence="4" type="ORF">Ahy_B07g087331</name>
</gene>
<evidence type="ECO:0000313" key="4">
    <source>
        <dbReference type="EMBL" id="RYQ99384.1"/>
    </source>
</evidence>
<protein>
    <submittedName>
        <fullName evidence="4">Uncharacterized protein</fullName>
    </submittedName>
</protein>
<reference evidence="4 5" key="1">
    <citation type="submission" date="2019-01" db="EMBL/GenBank/DDBJ databases">
        <title>Sequencing of cultivated peanut Arachis hypogaea provides insights into genome evolution and oil improvement.</title>
        <authorList>
            <person name="Chen X."/>
        </authorList>
    </citation>
    <scope>NUCLEOTIDE SEQUENCE [LARGE SCALE GENOMIC DNA]</scope>
    <source>
        <strain evidence="5">cv. Fuhuasheng</strain>
        <tissue evidence="4">Leaves</tissue>
    </source>
</reference>
<evidence type="ECO:0000259" key="3">
    <source>
        <dbReference type="Pfam" id="PF26130"/>
    </source>
</evidence>